<proteinExistence type="predicted"/>
<keyword evidence="2" id="KW-1185">Reference proteome</keyword>
<sequence length="42" mass="4613">MKRIKMLPVVLFIVALVIQPLYAFASTISKAGEETNHLVQAA</sequence>
<reference evidence="2" key="1">
    <citation type="submission" date="2016-11" db="EMBL/GenBank/DDBJ databases">
        <authorList>
            <person name="Varghese N."/>
            <person name="Submissions S."/>
        </authorList>
    </citation>
    <scope>NUCLEOTIDE SEQUENCE [LARGE SCALE GENOMIC DNA]</scope>
    <source>
        <strain evidence="2">DSM 10349</strain>
    </source>
</reference>
<accession>A0A1M6QHQ3</accession>
<dbReference type="RefSeq" id="WP_274377375.1">
    <property type="nucleotide sequence ID" value="NZ_FRAR01000008.1"/>
</dbReference>
<name>A0A1M6QHQ3_9FIRM</name>
<dbReference type="Proteomes" id="UP000183997">
    <property type="component" value="Unassembled WGS sequence"/>
</dbReference>
<protein>
    <submittedName>
        <fullName evidence="1">Uncharacterized protein</fullName>
    </submittedName>
</protein>
<gene>
    <name evidence="1" type="ORF">SAMN02745123_01049</name>
</gene>
<organism evidence="1 2">
    <name type="scientific">Desulforamulus aeronauticus DSM 10349</name>
    <dbReference type="NCBI Taxonomy" id="1121421"/>
    <lineage>
        <taxon>Bacteria</taxon>
        <taxon>Bacillati</taxon>
        <taxon>Bacillota</taxon>
        <taxon>Clostridia</taxon>
        <taxon>Eubacteriales</taxon>
        <taxon>Peptococcaceae</taxon>
        <taxon>Desulforamulus</taxon>
    </lineage>
</organism>
<dbReference type="AlphaFoldDB" id="A0A1M6QHQ3"/>
<evidence type="ECO:0000313" key="2">
    <source>
        <dbReference type="Proteomes" id="UP000183997"/>
    </source>
</evidence>
<dbReference type="EMBL" id="FRAR01000008">
    <property type="protein sequence ID" value="SHK19547.1"/>
    <property type="molecule type" value="Genomic_DNA"/>
</dbReference>
<evidence type="ECO:0000313" key="1">
    <source>
        <dbReference type="EMBL" id="SHK19547.1"/>
    </source>
</evidence>